<dbReference type="Proteomes" id="UP000536534">
    <property type="component" value="Unassembled WGS sequence"/>
</dbReference>
<organism evidence="2 3">
    <name type="scientific">Thauera phenolivorans</name>
    <dbReference type="NCBI Taxonomy" id="1792543"/>
    <lineage>
        <taxon>Bacteria</taxon>
        <taxon>Pseudomonadati</taxon>
        <taxon>Pseudomonadota</taxon>
        <taxon>Betaproteobacteria</taxon>
        <taxon>Rhodocyclales</taxon>
        <taxon>Zoogloeaceae</taxon>
        <taxon>Thauera</taxon>
    </lineage>
</organism>
<name>A0A7X7LYI7_9RHOO</name>
<dbReference type="EMBL" id="JAAYYV010000352">
    <property type="protein sequence ID" value="NLF55236.1"/>
    <property type="molecule type" value="Genomic_DNA"/>
</dbReference>
<accession>A0A7X7LYI7</accession>
<dbReference type="OrthoDB" id="9971872at2"/>
<feature type="region of interest" description="Disordered" evidence="1">
    <location>
        <begin position="10"/>
        <end position="57"/>
    </location>
</feature>
<protein>
    <submittedName>
        <fullName evidence="2">Uncharacterized protein</fullName>
    </submittedName>
</protein>
<dbReference type="AlphaFoldDB" id="A0A7X7LYI7"/>
<feature type="compositionally biased region" description="Basic and acidic residues" evidence="1">
    <location>
        <begin position="30"/>
        <end position="57"/>
    </location>
</feature>
<reference evidence="2 3" key="1">
    <citation type="journal article" date="2020" name="Biotechnol. Biofuels">
        <title>New insights from the biogas microbiome by comprehensive genome-resolved metagenomics of nearly 1600 species originating from multiple anaerobic digesters.</title>
        <authorList>
            <person name="Campanaro S."/>
            <person name="Treu L."/>
            <person name="Rodriguez-R L.M."/>
            <person name="Kovalovszki A."/>
            <person name="Ziels R.M."/>
            <person name="Maus I."/>
            <person name="Zhu X."/>
            <person name="Kougias P.G."/>
            <person name="Basile A."/>
            <person name="Luo G."/>
            <person name="Schluter A."/>
            <person name="Konstantinidis K.T."/>
            <person name="Angelidaki I."/>
        </authorList>
    </citation>
    <scope>NUCLEOTIDE SEQUENCE [LARGE SCALE GENOMIC DNA]</scope>
    <source>
        <strain evidence="2">AS06rmzACSIP_256</strain>
    </source>
</reference>
<dbReference type="RefSeq" id="WP_158014364.1">
    <property type="nucleotide sequence ID" value="NZ_MBFM01000002.1"/>
</dbReference>
<comment type="caution">
    <text evidence="2">The sequence shown here is derived from an EMBL/GenBank/DDBJ whole genome shotgun (WGS) entry which is preliminary data.</text>
</comment>
<evidence type="ECO:0000313" key="2">
    <source>
        <dbReference type="EMBL" id="NLF55236.1"/>
    </source>
</evidence>
<evidence type="ECO:0000256" key="1">
    <source>
        <dbReference type="SAM" id="MobiDB-lite"/>
    </source>
</evidence>
<evidence type="ECO:0000313" key="3">
    <source>
        <dbReference type="Proteomes" id="UP000536534"/>
    </source>
</evidence>
<sequence>MPITIEEMQAEIAPERDAPAEPASRGGADGARESELMERIAREQRVREERAQRVVAD</sequence>
<gene>
    <name evidence="2" type="ORF">GX576_12725</name>
</gene>
<proteinExistence type="predicted"/>